<dbReference type="OrthoDB" id="6987031at2"/>
<name>A0A2S9IDK5_9GAMM</name>
<dbReference type="InterPro" id="IPR021488">
    <property type="entry name" value="DUF3142"/>
</dbReference>
<evidence type="ECO:0000313" key="2">
    <source>
        <dbReference type="Proteomes" id="UP000239181"/>
    </source>
</evidence>
<dbReference type="EMBL" id="PDET01000005">
    <property type="protein sequence ID" value="PRD15883.1"/>
    <property type="molecule type" value="Genomic_DNA"/>
</dbReference>
<protein>
    <recommendedName>
        <fullName evidence="3">DUF3142 domain-containing protein</fullName>
    </recommendedName>
</protein>
<dbReference type="Pfam" id="PF11340">
    <property type="entry name" value="DUF3142"/>
    <property type="match status" value="1"/>
</dbReference>
<sequence>MLCSLVAFGSVSSSASDRADGSASEAIAASTHASASSPGAAVSSADSYRVRAADHRAFWLWSGVGSSAEMREAEVVYLHQGEVNLYRGSPVFERVGLPVSRLSFPRIWLTVRLTTLEMPDNISARIIGLMMRWSQSGNHVVGLQIDFDAATRKLDDYAQFLTALRQKLPREYALGVTGLLDWASTGDIATLNRLPVDELVVQTYQGRHSVQGYASYLPALRKLEIPFRIGLVQHGKWEPRYERELSASRWYRGTVVFMLRPGR</sequence>
<dbReference type="Proteomes" id="UP000239181">
    <property type="component" value="Unassembled WGS sequence"/>
</dbReference>
<reference evidence="1 2" key="1">
    <citation type="submission" date="2017-10" db="EMBL/GenBank/DDBJ databases">
        <title>Draft genome of two endophytic bacteria isolated from 'guarana' Paullinia cupana (Mart.) Ducke.</title>
        <authorList>
            <person name="Siqueira K.A."/>
            <person name="Liotti R.G."/>
            <person name="Mendes T.A."/>
            <person name="Soares M.A."/>
        </authorList>
    </citation>
    <scope>NUCLEOTIDE SEQUENCE [LARGE SCALE GENOMIC DNA]</scope>
    <source>
        <strain evidence="1 2">342</strain>
    </source>
</reference>
<evidence type="ECO:0000313" key="1">
    <source>
        <dbReference type="EMBL" id="PRD15883.1"/>
    </source>
</evidence>
<accession>A0A2S9IDK5</accession>
<keyword evidence="2" id="KW-1185">Reference proteome</keyword>
<gene>
    <name evidence="1" type="ORF">CQW29_09090</name>
</gene>
<dbReference type="RefSeq" id="WP_105592593.1">
    <property type="nucleotide sequence ID" value="NZ_PDET01000005.1"/>
</dbReference>
<comment type="caution">
    <text evidence="1">The sequence shown here is derived from an EMBL/GenBank/DDBJ whole genome shotgun (WGS) entry which is preliminary data.</text>
</comment>
<proteinExistence type="predicted"/>
<organism evidence="1 2">
    <name type="scientific">Pantoea coffeiphila</name>
    <dbReference type="NCBI Taxonomy" id="1465635"/>
    <lineage>
        <taxon>Bacteria</taxon>
        <taxon>Pseudomonadati</taxon>
        <taxon>Pseudomonadota</taxon>
        <taxon>Gammaproteobacteria</taxon>
        <taxon>Enterobacterales</taxon>
        <taxon>Erwiniaceae</taxon>
        <taxon>Pantoea</taxon>
    </lineage>
</organism>
<evidence type="ECO:0008006" key="3">
    <source>
        <dbReference type="Google" id="ProtNLM"/>
    </source>
</evidence>
<dbReference type="AlphaFoldDB" id="A0A2S9IDK5"/>